<proteinExistence type="predicted"/>
<name>A0A6M2DCD8_RHIMP</name>
<dbReference type="EMBL" id="GHWJ01010164">
    <property type="protein sequence ID" value="NOV42901.1"/>
    <property type="molecule type" value="Transcribed_RNA"/>
</dbReference>
<evidence type="ECO:0000313" key="1">
    <source>
        <dbReference type="EMBL" id="NOV42901.1"/>
    </source>
</evidence>
<dbReference type="AlphaFoldDB" id="A0A6M2DCD8"/>
<organism evidence="1">
    <name type="scientific">Rhipicephalus microplus</name>
    <name type="common">Cattle tick</name>
    <name type="synonym">Boophilus microplus</name>
    <dbReference type="NCBI Taxonomy" id="6941"/>
    <lineage>
        <taxon>Eukaryota</taxon>
        <taxon>Metazoa</taxon>
        <taxon>Ecdysozoa</taxon>
        <taxon>Arthropoda</taxon>
        <taxon>Chelicerata</taxon>
        <taxon>Arachnida</taxon>
        <taxon>Acari</taxon>
        <taxon>Parasitiformes</taxon>
        <taxon>Ixodida</taxon>
        <taxon>Ixodoidea</taxon>
        <taxon>Ixodidae</taxon>
        <taxon>Rhipicephalinae</taxon>
        <taxon>Rhipicephalus</taxon>
        <taxon>Boophilus</taxon>
    </lineage>
</organism>
<protein>
    <submittedName>
        <fullName evidence="1">Putative secreted protein</fullName>
    </submittedName>
</protein>
<reference evidence="1" key="1">
    <citation type="submission" date="2019-09" db="EMBL/GenBank/DDBJ databases">
        <title>Organ-specific transcriptomic study of the physiology of the cattle tick, Rhipicephalus microplus.</title>
        <authorList>
            <person name="Tirloni L."/>
            <person name="Braz G."/>
            <person name="Gandara A.C.P."/>
            <person name="Sabadin G.A."/>
            <person name="da Silva R.M."/>
            <person name="Guizzo M.G."/>
            <person name="Machado J.A."/>
            <person name="Costa E.P."/>
            <person name="Gomes H.F."/>
            <person name="Moraes J."/>
            <person name="Mota M.B.S."/>
            <person name="Mesquita R.D."/>
            <person name="Alvarenga P.H."/>
            <person name="Alves F."/>
            <person name="Seixas A."/>
            <person name="da Fonseca R.N."/>
            <person name="Fogaca A."/>
            <person name="Logullo C."/>
            <person name="Tanaka A."/>
            <person name="Daffre S."/>
            <person name="Termignoni C."/>
            <person name="Vaz I.S.Jr."/>
            <person name="Oliveira P.L."/>
            <person name="Ribeiro J.M."/>
        </authorList>
    </citation>
    <scope>NUCLEOTIDE SEQUENCE</scope>
    <source>
        <strain evidence="1">Porto Alegre</strain>
    </source>
</reference>
<sequence length="97" mass="11612">MFCFFFFFFWQYSRIYFICIILDFSIMHKIFCSKPTTPMPEFLRNELFDAIQLKCRRSSNFILNVLTKHALKHPQVPCRKLATSKFLAQKLFITSGL</sequence>
<accession>A0A6M2DCD8</accession>